<evidence type="ECO:0000313" key="2">
    <source>
        <dbReference type="Proteomes" id="UP000010796"/>
    </source>
</evidence>
<dbReference type="EMBL" id="CP003346">
    <property type="protein sequence ID" value="AGA80012.1"/>
    <property type="molecule type" value="Genomic_DNA"/>
</dbReference>
<reference evidence="2" key="1">
    <citation type="submission" date="2012-02" db="EMBL/GenBank/DDBJ databases">
        <title>The complete genome of Echinicola vietnamensis DSM 17526.</title>
        <authorList>
            <person name="Lucas S."/>
            <person name="Copeland A."/>
            <person name="Lapidus A."/>
            <person name="Glavina del Rio T."/>
            <person name="Dalin E."/>
            <person name="Tice H."/>
            <person name="Bruce D."/>
            <person name="Goodwin L."/>
            <person name="Pitluck S."/>
            <person name="Peters L."/>
            <person name="Ovchinnikova G."/>
            <person name="Teshima H."/>
            <person name="Kyrpides N."/>
            <person name="Mavromatis K."/>
            <person name="Ivanova N."/>
            <person name="Brettin T."/>
            <person name="Detter J.C."/>
            <person name="Han C."/>
            <person name="Larimer F."/>
            <person name="Land M."/>
            <person name="Hauser L."/>
            <person name="Markowitz V."/>
            <person name="Cheng J.-F."/>
            <person name="Hugenholtz P."/>
            <person name="Woyke T."/>
            <person name="Wu D."/>
            <person name="Brambilla E."/>
            <person name="Klenk H.-P."/>
            <person name="Eisen J.A."/>
        </authorList>
    </citation>
    <scope>NUCLEOTIDE SEQUENCE [LARGE SCALE GENOMIC DNA]</scope>
    <source>
        <strain evidence="2">DSM 17526 / LMG 23754 / KMM 6221</strain>
    </source>
</reference>
<accession>L0G3D9</accession>
<dbReference type="Proteomes" id="UP000010796">
    <property type="component" value="Chromosome"/>
</dbReference>
<keyword evidence="2" id="KW-1185">Reference proteome</keyword>
<dbReference type="HOGENOM" id="CLU_3396247_0_0_10"/>
<evidence type="ECO:0000313" key="1">
    <source>
        <dbReference type="EMBL" id="AGA80012.1"/>
    </source>
</evidence>
<dbReference type="STRING" id="926556.Echvi_3800"/>
<sequence>MIFTIVFAKFMKYGTDGAKLYLGMIYMIPKL</sequence>
<dbReference type="KEGG" id="evi:Echvi_3800"/>
<gene>
    <name evidence="1" type="ordered locus">Echvi_3800</name>
</gene>
<dbReference type="AlphaFoldDB" id="L0G3D9"/>
<protein>
    <submittedName>
        <fullName evidence="1">Uncharacterized protein</fullName>
    </submittedName>
</protein>
<name>L0G3D9_ECHVK</name>
<proteinExistence type="predicted"/>
<organism evidence="1 2">
    <name type="scientific">Echinicola vietnamensis (strain DSM 17526 / LMG 23754 / KMM 6221)</name>
    <dbReference type="NCBI Taxonomy" id="926556"/>
    <lineage>
        <taxon>Bacteria</taxon>
        <taxon>Pseudomonadati</taxon>
        <taxon>Bacteroidota</taxon>
        <taxon>Cytophagia</taxon>
        <taxon>Cytophagales</taxon>
        <taxon>Cyclobacteriaceae</taxon>
        <taxon>Echinicola</taxon>
    </lineage>
</organism>